<dbReference type="Proteomes" id="UP001164746">
    <property type="component" value="Chromosome 3"/>
</dbReference>
<accession>A0ABY7DL28</accession>
<protein>
    <recommendedName>
        <fullName evidence="3">Methyltransferase FkbM domain-containing protein</fullName>
    </recommendedName>
</protein>
<reference evidence="1" key="1">
    <citation type="submission" date="2022-11" db="EMBL/GenBank/DDBJ databases">
        <title>Centuries of genome instability and evolution in soft-shell clam transmissible cancer (bioRxiv).</title>
        <authorList>
            <person name="Hart S.F.M."/>
            <person name="Yonemitsu M.A."/>
            <person name="Giersch R.M."/>
            <person name="Beal B.F."/>
            <person name="Arriagada G."/>
            <person name="Davis B.W."/>
            <person name="Ostrander E.A."/>
            <person name="Goff S.P."/>
            <person name="Metzger M.J."/>
        </authorList>
    </citation>
    <scope>NUCLEOTIDE SEQUENCE</scope>
    <source>
        <strain evidence="1">MELC-2E11</strain>
        <tissue evidence="1">Siphon/mantle</tissue>
    </source>
</reference>
<dbReference type="EMBL" id="CP111014">
    <property type="protein sequence ID" value="WAQ98412.1"/>
    <property type="molecule type" value="Genomic_DNA"/>
</dbReference>
<proteinExistence type="predicted"/>
<gene>
    <name evidence="1" type="ORF">MAR_022785</name>
</gene>
<feature type="non-terminal residue" evidence="1">
    <location>
        <position position="1"/>
    </location>
</feature>
<dbReference type="InterPro" id="IPR029063">
    <property type="entry name" value="SAM-dependent_MTases_sf"/>
</dbReference>
<keyword evidence="2" id="KW-1185">Reference proteome</keyword>
<sequence length="276" mass="31025">MSSMKIPPKVILGLGACVVCVVLLARTLSWPNKEAVVQHDKSDYVVKHADIRDNSAPIIDSSALKFSNVSEMFKAAVNEKYGPVRYSHFALRDTTFTKVEKERYDRCVKNGPSDRAKNGSKFWGKAEHIRRTHHSYLGKEGAVLMEVGGNQGNDATEFARLYNPRYIILEPLEEYANILRNKFANNSSKFAGQGGKTPLYITNATEFMMKIGVGVFDIDLLTMNCEGCEFEALETLLETNLVSHLKNIQWATHSTIGGIKEPIERYCRIQELLSRT</sequence>
<evidence type="ECO:0000313" key="1">
    <source>
        <dbReference type="EMBL" id="WAQ98412.1"/>
    </source>
</evidence>
<organism evidence="1 2">
    <name type="scientific">Mya arenaria</name>
    <name type="common">Soft-shell clam</name>
    <dbReference type="NCBI Taxonomy" id="6604"/>
    <lineage>
        <taxon>Eukaryota</taxon>
        <taxon>Metazoa</taxon>
        <taxon>Spiralia</taxon>
        <taxon>Lophotrochozoa</taxon>
        <taxon>Mollusca</taxon>
        <taxon>Bivalvia</taxon>
        <taxon>Autobranchia</taxon>
        <taxon>Heteroconchia</taxon>
        <taxon>Euheterodonta</taxon>
        <taxon>Imparidentia</taxon>
        <taxon>Neoheterodontei</taxon>
        <taxon>Myida</taxon>
        <taxon>Myoidea</taxon>
        <taxon>Myidae</taxon>
        <taxon>Mya</taxon>
    </lineage>
</organism>
<evidence type="ECO:0008006" key="3">
    <source>
        <dbReference type="Google" id="ProtNLM"/>
    </source>
</evidence>
<dbReference type="SUPFAM" id="SSF53335">
    <property type="entry name" value="S-adenosyl-L-methionine-dependent methyltransferases"/>
    <property type="match status" value="1"/>
</dbReference>
<evidence type="ECO:0000313" key="2">
    <source>
        <dbReference type="Proteomes" id="UP001164746"/>
    </source>
</evidence>
<name>A0ABY7DL28_MYAAR</name>